<reference evidence="3 4" key="1">
    <citation type="submission" date="2018-07" db="EMBL/GenBank/DDBJ databases">
        <title>Leeuwenhoekiella genomics.</title>
        <authorList>
            <person name="Tahon G."/>
            <person name="Willems A."/>
        </authorList>
    </citation>
    <scope>NUCLEOTIDE SEQUENCE [LARGE SCALE GENOMIC DNA]</scope>
    <source>
        <strain evidence="3 4">LMG 1345</strain>
    </source>
</reference>
<comment type="caution">
    <text evidence="3">The sequence shown here is derived from an EMBL/GenBank/DDBJ whole genome shotgun (WGS) entry which is preliminary data.</text>
</comment>
<name>A0A4Q0PNK6_9FLAO</name>
<feature type="repeat" description="TPR" evidence="1">
    <location>
        <begin position="237"/>
        <end position="270"/>
    </location>
</feature>
<accession>A0A4Q0PNK6</accession>
<dbReference type="SUPFAM" id="SSF48452">
    <property type="entry name" value="TPR-like"/>
    <property type="match status" value="2"/>
</dbReference>
<evidence type="ECO:0000313" key="3">
    <source>
        <dbReference type="EMBL" id="RXG31692.1"/>
    </source>
</evidence>
<dbReference type="InterPro" id="IPR019734">
    <property type="entry name" value="TPR_rpt"/>
</dbReference>
<feature type="repeat" description="TPR" evidence="1">
    <location>
        <begin position="306"/>
        <end position="339"/>
    </location>
</feature>
<dbReference type="PROSITE" id="PS50005">
    <property type="entry name" value="TPR"/>
    <property type="match status" value="2"/>
</dbReference>
<proteinExistence type="predicted"/>
<dbReference type="InterPro" id="IPR011990">
    <property type="entry name" value="TPR-like_helical_dom_sf"/>
</dbReference>
<dbReference type="PANTHER" id="PTHR12558:SF13">
    <property type="entry name" value="CELL DIVISION CYCLE PROTEIN 27 HOMOLOG"/>
    <property type="match status" value="1"/>
</dbReference>
<sequence>MRSFYLVVFLVLASRAEAQNVSPLAVGDSLYAVGNYSEAIANYEQIKNKEESVYLKLARAHQAKGTLDDALANYEQAATSTDEVIAMNEYGKLLITKRKFKEADSIFTQLIDVYKTNPDFYYQRGRANENRPRNINIKSADSVLEKQLDKFHPHIEDYKKAVALDSTHQKALGELAVYYLKQKEYGMVEKLAFKALESYPTNVEIISTLAQSYYHKGWNEEGIEWFEKLLELGQDTQFIREKLGNLYYKKRRYEDAIAQYLGALEFSPEDDYVHATLAKLYNFVEDVKAAETHGLLAILYKDQPLGDEYYTLSRTYEMKKDWKNAMKYVNRSLEEDPDNKKAEYTKVVIADNYYEDRRTVLKLYKDFIKKYEDGKYAKYDPTLRLARERRDKLNREIFMADGEEEK</sequence>
<dbReference type="Pfam" id="PF13414">
    <property type="entry name" value="TPR_11"/>
    <property type="match status" value="1"/>
</dbReference>
<dbReference type="RefSeq" id="WP_073098757.1">
    <property type="nucleotide sequence ID" value="NZ_JBALUR010000006.1"/>
</dbReference>
<keyword evidence="1" id="KW-0802">TPR repeat</keyword>
<evidence type="ECO:0000256" key="1">
    <source>
        <dbReference type="PROSITE-ProRule" id="PRU00339"/>
    </source>
</evidence>
<dbReference type="AlphaFoldDB" id="A0A4Q0PNK6"/>
<evidence type="ECO:0000313" key="4">
    <source>
        <dbReference type="Proteomes" id="UP000290608"/>
    </source>
</evidence>
<feature type="signal peptide" evidence="2">
    <location>
        <begin position="1"/>
        <end position="18"/>
    </location>
</feature>
<feature type="chain" id="PRO_5020482501" evidence="2">
    <location>
        <begin position="19"/>
        <end position="406"/>
    </location>
</feature>
<dbReference type="SMART" id="SM00028">
    <property type="entry name" value="TPR"/>
    <property type="match status" value="5"/>
</dbReference>
<organism evidence="3 4">
    <name type="scientific">Leeuwenhoekiella marinoflava</name>
    <dbReference type="NCBI Taxonomy" id="988"/>
    <lineage>
        <taxon>Bacteria</taxon>
        <taxon>Pseudomonadati</taxon>
        <taxon>Bacteroidota</taxon>
        <taxon>Flavobacteriia</taxon>
        <taxon>Flavobacteriales</taxon>
        <taxon>Flavobacteriaceae</taxon>
        <taxon>Leeuwenhoekiella</taxon>
    </lineage>
</organism>
<dbReference type="PANTHER" id="PTHR12558">
    <property type="entry name" value="CELL DIVISION CYCLE 16,23,27"/>
    <property type="match status" value="1"/>
</dbReference>
<evidence type="ECO:0000256" key="2">
    <source>
        <dbReference type="SAM" id="SignalP"/>
    </source>
</evidence>
<dbReference type="Pfam" id="PF13181">
    <property type="entry name" value="TPR_8"/>
    <property type="match status" value="1"/>
</dbReference>
<protein>
    <submittedName>
        <fullName evidence="3">Tetratricopeptide repeat protein</fullName>
    </submittedName>
</protein>
<dbReference type="STRING" id="1122159.SAMN02745246_01671"/>
<keyword evidence="2" id="KW-0732">Signal</keyword>
<dbReference type="Gene3D" id="1.25.40.10">
    <property type="entry name" value="Tetratricopeptide repeat domain"/>
    <property type="match status" value="3"/>
</dbReference>
<dbReference type="EMBL" id="QOVL01000006">
    <property type="protein sequence ID" value="RXG31692.1"/>
    <property type="molecule type" value="Genomic_DNA"/>
</dbReference>
<gene>
    <name evidence="3" type="ORF">DSL99_1510</name>
</gene>
<dbReference type="Proteomes" id="UP000290608">
    <property type="component" value="Unassembled WGS sequence"/>
</dbReference>